<dbReference type="GO" id="GO:0005886">
    <property type="term" value="C:plasma membrane"/>
    <property type="evidence" value="ECO:0007669"/>
    <property type="project" value="TreeGrafter"/>
</dbReference>
<dbReference type="InterPro" id="IPR046995">
    <property type="entry name" value="RGS10/12/14-like"/>
</dbReference>
<dbReference type="PANTHER" id="PTHR45945">
    <property type="entry name" value="REGULATOR OF G-PROTEIN SIGNALING LOCO"/>
    <property type="match status" value="1"/>
</dbReference>
<accession>A0A0N4UYS8</accession>
<dbReference type="WBParaSite" id="EVEC_0000274801-mRNA-1">
    <property type="protein sequence ID" value="EVEC_0000274801-mRNA-1"/>
    <property type="gene ID" value="EVEC_0000274801"/>
</dbReference>
<evidence type="ECO:0000313" key="3">
    <source>
        <dbReference type="WBParaSite" id="EVEC_0000274801-mRNA-1"/>
    </source>
</evidence>
<dbReference type="CDD" id="cd00934">
    <property type="entry name" value="PTB"/>
    <property type="match status" value="1"/>
</dbReference>
<protein>
    <submittedName>
        <fullName evidence="3">Piwi domain-containing protein</fullName>
    </submittedName>
</protein>
<dbReference type="GO" id="GO:0008277">
    <property type="term" value="P:regulation of G protein-coupled receptor signaling pathway"/>
    <property type="evidence" value="ECO:0007669"/>
    <property type="project" value="TreeGrafter"/>
</dbReference>
<dbReference type="STRING" id="51028.A0A0N4UYS8"/>
<dbReference type="PANTHER" id="PTHR45945:SF3">
    <property type="entry name" value="REGULATOR OF G-PROTEIN SIGNALING LOCO"/>
    <property type="match status" value="1"/>
</dbReference>
<name>A0A0N4UYS8_ENTVE</name>
<dbReference type="AlphaFoldDB" id="A0A0N4UYS8"/>
<evidence type="ECO:0000313" key="1">
    <source>
        <dbReference type="EMBL" id="VDD87313.1"/>
    </source>
</evidence>
<reference evidence="3" key="1">
    <citation type="submission" date="2017-02" db="UniProtKB">
        <authorList>
            <consortium name="WormBaseParasite"/>
        </authorList>
    </citation>
    <scope>IDENTIFICATION</scope>
</reference>
<keyword evidence="2" id="KW-1185">Reference proteome</keyword>
<reference evidence="1 2" key="2">
    <citation type="submission" date="2018-10" db="EMBL/GenBank/DDBJ databases">
        <authorList>
            <consortium name="Pathogen Informatics"/>
        </authorList>
    </citation>
    <scope>NUCLEOTIDE SEQUENCE [LARGE SCALE GENOMIC DNA]</scope>
</reference>
<organism evidence="3">
    <name type="scientific">Enterobius vermicularis</name>
    <name type="common">Human pinworm</name>
    <dbReference type="NCBI Taxonomy" id="51028"/>
    <lineage>
        <taxon>Eukaryota</taxon>
        <taxon>Metazoa</taxon>
        <taxon>Ecdysozoa</taxon>
        <taxon>Nematoda</taxon>
        <taxon>Chromadorea</taxon>
        <taxon>Rhabditida</taxon>
        <taxon>Spirurina</taxon>
        <taxon>Oxyuridomorpha</taxon>
        <taxon>Oxyuroidea</taxon>
        <taxon>Oxyuridae</taxon>
        <taxon>Enterobius</taxon>
    </lineage>
</organism>
<dbReference type="GO" id="GO:0005096">
    <property type="term" value="F:GTPase activator activity"/>
    <property type="evidence" value="ECO:0007669"/>
    <property type="project" value="InterPro"/>
</dbReference>
<dbReference type="GO" id="GO:0005737">
    <property type="term" value="C:cytoplasm"/>
    <property type="evidence" value="ECO:0007669"/>
    <property type="project" value="TreeGrafter"/>
</dbReference>
<dbReference type="GO" id="GO:0005634">
    <property type="term" value="C:nucleus"/>
    <property type="evidence" value="ECO:0007669"/>
    <property type="project" value="TreeGrafter"/>
</dbReference>
<proteinExistence type="predicted"/>
<gene>
    <name evidence="1" type="ORF">EVEC_LOCUS2456</name>
</gene>
<evidence type="ECO:0000313" key="2">
    <source>
        <dbReference type="Proteomes" id="UP000274131"/>
    </source>
</evidence>
<dbReference type="EMBL" id="UXUI01007383">
    <property type="protein sequence ID" value="VDD87313.1"/>
    <property type="molecule type" value="Genomic_DNA"/>
</dbReference>
<dbReference type="Proteomes" id="UP000274131">
    <property type="component" value="Unassembled WGS sequence"/>
</dbReference>
<sequence length="204" mass="22937">MLAGRNSLSSVMNRGENEVKDGVTRYPNLLSQFVLVTLGTVDVDSSMRPRSIISLAVNVLCEKTRIAPTVLMRVFYDQITVNTSKDTVSTRFDADDIEVAVLYPDNHQLFADRRCHVFGVYEQLIFHSVHTKYTAAYGINCTCPQGSGGNYRSFCNEFPHSSRPVLQYIRFMRTSPVCPNTSAVLILCKVPLKKEDTQFEVSLI</sequence>